<dbReference type="SUPFAM" id="SSF56747">
    <property type="entry name" value="Prim-pol domain"/>
    <property type="match status" value="1"/>
</dbReference>
<evidence type="ECO:0000259" key="2">
    <source>
        <dbReference type="SMART" id="SM00943"/>
    </source>
</evidence>
<dbReference type="Proteomes" id="UP000192638">
    <property type="component" value="Unassembled WGS sequence"/>
</dbReference>
<sequence>MNRLNQVIEMVRAGLYVYPIVPNGKQPIKDYSYLKATQDIALIKRWFMDEPNINIGLNLAKSNLIVVDIDNHNNDLQAPLQSLSNLGYKLPSNYIELTKSGGLHYYFRSNKPVKPTRKTKFIDGVDLLSDFVVTSPSNNYRVLNGAALSDIPEVPNWIIKALDNRAMPTDKMEDNHYSYKKFYTGYLLDEIVKGVDSGNRNNWIASIFGKLLRAGTNPRNAYSLIHLINDNYVSPPLENKELDTVVKSILKRFINE</sequence>
<reference evidence="3 4" key="1">
    <citation type="submission" date="2017-03" db="EMBL/GenBank/DDBJ databases">
        <title>Phylogenomics and comparative genomics of Lactobacillus salivarius, a mammalian gut commensal.</title>
        <authorList>
            <person name="Harris H.M."/>
        </authorList>
    </citation>
    <scope>NUCLEOTIDE SEQUENCE [LARGE SCALE GENOMIC DNA]</scope>
    <source>
        <strain evidence="3 4">LMG 14477</strain>
    </source>
</reference>
<proteinExistence type="predicted"/>
<dbReference type="EMBL" id="NBEB01000038">
    <property type="protein sequence ID" value="OQQ84872.1"/>
    <property type="molecule type" value="Genomic_DNA"/>
</dbReference>
<dbReference type="SMART" id="SM00943">
    <property type="entry name" value="Prim-Pol"/>
    <property type="match status" value="1"/>
</dbReference>
<feature type="domain" description="DNA primase/polymerase bifunctional N-terminal" evidence="2">
    <location>
        <begin position="7"/>
        <end position="158"/>
    </location>
</feature>
<evidence type="ECO:0008006" key="5">
    <source>
        <dbReference type="Google" id="ProtNLM"/>
    </source>
</evidence>
<dbReference type="InterPro" id="IPR015330">
    <property type="entry name" value="DNA_primase/pol_bifunc_N"/>
</dbReference>
<dbReference type="Pfam" id="PF08708">
    <property type="entry name" value="PriCT_1"/>
    <property type="match status" value="1"/>
</dbReference>
<feature type="domain" description="Primase C-terminal 1" evidence="1">
    <location>
        <begin position="190"/>
        <end position="255"/>
    </location>
</feature>
<organism evidence="3 4">
    <name type="scientific">Ligilactobacillus salivarius</name>
    <dbReference type="NCBI Taxonomy" id="1624"/>
    <lineage>
        <taxon>Bacteria</taxon>
        <taxon>Bacillati</taxon>
        <taxon>Bacillota</taxon>
        <taxon>Bacilli</taxon>
        <taxon>Lactobacillales</taxon>
        <taxon>Lactobacillaceae</taxon>
        <taxon>Ligilactobacillus</taxon>
    </lineage>
</organism>
<evidence type="ECO:0000313" key="4">
    <source>
        <dbReference type="Proteomes" id="UP000192638"/>
    </source>
</evidence>
<dbReference type="RefSeq" id="WP_081530382.1">
    <property type="nucleotide sequence ID" value="NZ_NBEB01000038.1"/>
</dbReference>
<name>A0A1V9R228_9LACO</name>
<dbReference type="SMART" id="SM00942">
    <property type="entry name" value="PriCT_1"/>
    <property type="match status" value="1"/>
</dbReference>
<gene>
    <name evidence="3" type="ORF">B6U60_03390</name>
</gene>
<comment type="caution">
    <text evidence="3">The sequence shown here is derived from an EMBL/GenBank/DDBJ whole genome shotgun (WGS) entry which is preliminary data.</text>
</comment>
<dbReference type="Pfam" id="PF09250">
    <property type="entry name" value="Prim-Pol"/>
    <property type="match status" value="1"/>
</dbReference>
<dbReference type="InterPro" id="IPR014820">
    <property type="entry name" value="PriCT_1"/>
</dbReference>
<evidence type="ECO:0000313" key="3">
    <source>
        <dbReference type="EMBL" id="OQQ84872.1"/>
    </source>
</evidence>
<evidence type="ECO:0000259" key="1">
    <source>
        <dbReference type="SMART" id="SM00942"/>
    </source>
</evidence>
<protein>
    <recommendedName>
        <fullName evidence="5">DNA replication protein</fullName>
    </recommendedName>
</protein>
<dbReference type="CDD" id="cd04859">
    <property type="entry name" value="Prim_Pol"/>
    <property type="match status" value="1"/>
</dbReference>
<accession>A0A1V9R228</accession>
<dbReference type="AlphaFoldDB" id="A0A1V9R228"/>